<reference evidence="2" key="1">
    <citation type="submission" date="2025-08" db="UniProtKB">
        <authorList>
            <consortium name="RefSeq"/>
        </authorList>
    </citation>
    <scope>IDENTIFICATION</scope>
    <source>
        <tissue evidence="2">Etiolated seedlings</tissue>
    </source>
</reference>
<evidence type="ECO:0000313" key="1">
    <source>
        <dbReference type="Proteomes" id="UP000087171"/>
    </source>
</evidence>
<name>A0A3Q7YB78_CICAR</name>
<organism evidence="1 2">
    <name type="scientific">Cicer arietinum</name>
    <name type="common">Chickpea</name>
    <name type="synonym">Garbanzo</name>
    <dbReference type="NCBI Taxonomy" id="3827"/>
    <lineage>
        <taxon>Eukaryota</taxon>
        <taxon>Viridiplantae</taxon>
        <taxon>Streptophyta</taxon>
        <taxon>Embryophyta</taxon>
        <taxon>Tracheophyta</taxon>
        <taxon>Spermatophyta</taxon>
        <taxon>Magnoliopsida</taxon>
        <taxon>eudicotyledons</taxon>
        <taxon>Gunneridae</taxon>
        <taxon>Pentapetalae</taxon>
        <taxon>rosids</taxon>
        <taxon>fabids</taxon>
        <taxon>Fabales</taxon>
        <taxon>Fabaceae</taxon>
        <taxon>Papilionoideae</taxon>
        <taxon>50 kb inversion clade</taxon>
        <taxon>NPAAA clade</taxon>
        <taxon>Hologalegina</taxon>
        <taxon>IRL clade</taxon>
        <taxon>Cicereae</taxon>
        <taxon>Cicer</taxon>
    </lineage>
</organism>
<feature type="non-terminal residue" evidence="2">
    <location>
        <position position="1"/>
    </location>
</feature>
<dbReference type="AlphaFoldDB" id="A0A3Q7YB78"/>
<evidence type="ECO:0000313" key="2">
    <source>
        <dbReference type="RefSeq" id="XP_027186325.1"/>
    </source>
</evidence>
<accession>A0A3Q7YB78</accession>
<dbReference type="Proteomes" id="UP000087171">
    <property type="component" value="Unplaced"/>
</dbReference>
<proteinExistence type="predicted"/>
<keyword evidence="1" id="KW-1185">Reference proteome</keyword>
<gene>
    <name evidence="2" type="primary">LOC105852988</name>
</gene>
<dbReference type="RefSeq" id="XP_027186325.1">
    <property type="nucleotide sequence ID" value="XM_027330524.1"/>
</dbReference>
<sequence length="129" mass="14716">LSSIPVLDGTNFKEWKENILIVLGCMDLDLALRIDRPSTPKDSSSSEEKLEYEKWDRSNRISLMIIKRGIPEVFRGAVPDEIDTAKNFLAEMEKRFVKSDKAETSSLLQNLISMNANNAFLHDDLEEDL</sequence>
<protein>
    <submittedName>
        <fullName evidence="2">Uncharacterized protein LOC105852988</fullName>
    </submittedName>
</protein>
<dbReference type="OrthoDB" id="1722863at2759"/>